<comment type="caution">
    <text evidence="2">The sequence shown here is derived from an EMBL/GenBank/DDBJ whole genome shotgun (WGS) entry which is preliminary data.</text>
</comment>
<evidence type="ECO:0000313" key="3">
    <source>
        <dbReference type="Proteomes" id="UP000024635"/>
    </source>
</evidence>
<evidence type="ECO:0000313" key="2">
    <source>
        <dbReference type="EMBL" id="EYC34594.1"/>
    </source>
</evidence>
<dbReference type="EMBL" id="JARK01001337">
    <property type="protein sequence ID" value="EYC34594.1"/>
    <property type="molecule type" value="Genomic_DNA"/>
</dbReference>
<proteinExistence type="predicted"/>
<name>A0A016W445_9BILA</name>
<feature type="region of interest" description="Disordered" evidence="1">
    <location>
        <begin position="1"/>
        <end position="23"/>
    </location>
</feature>
<reference evidence="3" key="1">
    <citation type="journal article" date="2015" name="Nat. Genet.">
        <title>The genome and transcriptome of the zoonotic hookworm Ancylostoma ceylanicum identify infection-specific gene families.</title>
        <authorList>
            <person name="Schwarz E.M."/>
            <person name="Hu Y."/>
            <person name="Antoshechkin I."/>
            <person name="Miller M.M."/>
            <person name="Sternberg P.W."/>
            <person name="Aroian R.V."/>
        </authorList>
    </citation>
    <scope>NUCLEOTIDE SEQUENCE</scope>
    <source>
        <strain evidence="3">HY135</strain>
    </source>
</reference>
<gene>
    <name evidence="2" type="primary">Acey_s0001.g486</name>
    <name evidence="2" type="ORF">Y032_0001g486</name>
</gene>
<organism evidence="2 3">
    <name type="scientific">Ancylostoma ceylanicum</name>
    <dbReference type="NCBI Taxonomy" id="53326"/>
    <lineage>
        <taxon>Eukaryota</taxon>
        <taxon>Metazoa</taxon>
        <taxon>Ecdysozoa</taxon>
        <taxon>Nematoda</taxon>
        <taxon>Chromadorea</taxon>
        <taxon>Rhabditida</taxon>
        <taxon>Rhabditina</taxon>
        <taxon>Rhabditomorpha</taxon>
        <taxon>Strongyloidea</taxon>
        <taxon>Ancylostomatidae</taxon>
        <taxon>Ancylostomatinae</taxon>
        <taxon>Ancylostoma</taxon>
    </lineage>
</organism>
<sequence length="94" mass="10459">MADDVQRDSGESGADPQPKIYQLTSDDLDKLLQARREPSRTQSQPKHTFAKTGLARQFEFDAELLDIIIPICEVAQKEGEIKLGEGRGFGQKAQ</sequence>
<protein>
    <submittedName>
        <fullName evidence="2">Uncharacterized protein</fullName>
    </submittedName>
</protein>
<dbReference type="Proteomes" id="UP000024635">
    <property type="component" value="Unassembled WGS sequence"/>
</dbReference>
<dbReference type="OrthoDB" id="5873341at2759"/>
<evidence type="ECO:0000256" key="1">
    <source>
        <dbReference type="SAM" id="MobiDB-lite"/>
    </source>
</evidence>
<accession>A0A016W445</accession>
<dbReference type="AlphaFoldDB" id="A0A016W445"/>
<feature type="compositionally biased region" description="Basic and acidic residues" evidence="1">
    <location>
        <begin position="1"/>
        <end position="10"/>
    </location>
</feature>
<keyword evidence="3" id="KW-1185">Reference proteome</keyword>